<dbReference type="InParanoid" id="Q0UJ66"/>
<protein>
    <submittedName>
        <fullName evidence="1">Uncharacterized protein</fullName>
    </submittedName>
</protein>
<name>Q0UJ66_PHANO</name>
<evidence type="ECO:0000313" key="1">
    <source>
        <dbReference type="EMBL" id="EAT84474.1"/>
    </source>
</evidence>
<dbReference type="Proteomes" id="UP000001055">
    <property type="component" value="Unassembled WGS sequence"/>
</dbReference>
<accession>Q0UJ66</accession>
<proteinExistence type="predicted"/>
<evidence type="ECO:0000313" key="2">
    <source>
        <dbReference type="Proteomes" id="UP000001055"/>
    </source>
</evidence>
<dbReference type="GeneID" id="5975418"/>
<reference evidence="2" key="1">
    <citation type="journal article" date="2007" name="Plant Cell">
        <title>Dothideomycete-plant interactions illuminated by genome sequencing and EST analysis of the wheat pathogen Stagonospora nodorum.</title>
        <authorList>
            <person name="Hane J.K."/>
            <person name="Lowe R.G."/>
            <person name="Solomon P.S."/>
            <person name="Tan K.C."/>
            <person name="Schoch C.L."/>
            <person name="Spatafora J.W."/>
            <person name="Crous P.W."/>
            <person name="Kodira C."/>
            <person name="Birren B.W."/>
            <person name="Galagan J.E."/>
            <person name="Torriani S.F."/>
            <person name="McDonald B.A."/>
            <person name="Oliver R.P."/>
        </authorList>
    </citation>
    <scope>NUCLEOTIDE SEQUENCE [LARGE SCALE GENOMIC DNA]</scope>
    <source>
        <strain evidence="2">SN15 / ATCC MYA-4574 / FGSC 10173</strain>
    </source>
</reference>
<dbReference type="AlphaFoldDB" id="Q0UJ66"/>
<dbReference type="HOGENOM" id="CLU_3410733_0_0_1"/>
<sequence>MTLECDRDSVLMIARFSSDVALLCERKAK</sequence>
<dbReference type="KEGG" id="pno:SNOG_08198"/>
<gene>
    <name evidence="1" type="ORF">SNOG_08198</name>
</gene>
<dbReference type="RefSeq" id="XP_001798520.1">
    <property type="nucleotide sequence ID" value="XM_001798468.1"/>
</dbReference>
<dbReference type="EMBL" id="CH445336">
    <property type="protein sequence ID" value="EAT84474.1"/>
    <property type="molecule type" value="Genomic_DNA"/>
</dbReference>
<organism evidence="1 2">
    <name type="scientific">Phaeosphaeria nodorum (strain SN15 / ATCC MYA-4574 / FGSC 10173)</name>
    <name type="common">Glume blotch fungus</name>
    <name type="synonym">Parastagonospora nodorum</name>
    <dbReference type="NCBI Taxonomy" id="321614"/>
    <lineage>
        <taxon>Eukaryota</taxon>
        <taxon>Fungi</taxon>
        <taxon>Dikarya</taxon>
        <taxon>Ascomycota</taxon>
        <taxon>Pezizomycotina</taxon>
        <taxon>Dothideomycetes</taxon>
        <taxon>Pleosporomycetidae</taxon>
        <taxon>Pleosporales</taxon>
        <taxon>Pleosporineae</taxon>
        <taxon>Phaeosphaeriaceae</taxon>
        <taxon>Parastagonospora</taxon>
    </lineage>
</organism>